<dbReference type="Pfam" id="PF15928">
    <property type="entry name" value="DUF4746"/>
    <property type="match status" value="1"/>
</dbReference>
<feature type="coiled-coil region" evidence="1">
    <location>
        <begin position="43"/>
        <end position="70"/>
    </location>
</feature>
<sequence length="456" mass="51615">MYGPNGIDLCRIIEEELMVLEKEAQGIVLERPTYEINEMLPEEAAKIEENLKLEEEYREAAERLRVLTLAAHTFQLDEKSAREALYMSDVDPNEACLHALLNGRVLVVLFKMFETDSRDFVKLMRYALYEEIPVPKEDVPPEKQVPLVPAYERYATITDPEPEPTPVAPPEGEAEEPIEGQETEEGQENEQVEEGENEKEKVDATVTETVSEVATTLTDTTPADTVRTPTRPIICNTGDIDIVINNKQNPDEIAAEEKVEEEEEFNSDIEVEGEEYIPPGGLFQVMDLATVIETEYLPPHVLVIFTIDKRHDVQEVTKQYPSEILNMGVFVGEDPYNAEHVAYTIKQYDKMDRPRRYHDRLALMVSRKRSLPLLQLAGLNPVYISADVISGERECLAMFPVGYGDDHVEIESVKEEELVEVTEVSPVEVTETPVAEAKAEDKEEDEDEDGEGTQDE</sequence>
<comment type="caution">
    <text evidence="4">The sequence shown here is derived from an EMBL/GenBank/DDBJ whole genome shotgun (WGS) entry which is preliminary data.</text>
</comment>
<feature type="compositionally biased region" description="Acidic residues" evidence="2">
    <location>
        <begin position="172"/>
        <end position="197"/>
    </location>
</feature>
<keyword evidence="1" id="KW-0175">Coiled coil</keyword>
<evidence type="ECO:0000256" key="1">
    <source>
        <dbReference type="SAM" id="Coils"/>
    </source>
</evidence>
<evidence type="ECO:0000256" key="2">
    <source>
        <dbReference type="SAM" id="MobiDB-lite"/>
    </source>
</evidence>
<organism evidence="4 5">
    <name type="scientific">Spodoptera exigua</name>
    <name type="common">Beet armyworm</name>
    <name type="synonym">Noctua fulgens</name>
    <dbReference type="NCBI Taxonomy" id="7107"/>
    <lineage>
        <taxon>Eukaryota</taxon>
        <taxon>Metazoa</taxon>
        <taxon>Ecdysozoa</taxon>
        <taxon>Arthropoda</taxon>
        <taxon>Hexapoda</taxon>
        <taxon>Insecta</taxon>
        <taxon>Pterygota</taxon>
        <taxon>Neoptera</taxon>
        <taxon>Endopterygota</taxon>
        <taxon>Lepidoptera</taxon>
        <taxon>Glossata</taxon>
        <taxon>Ditrysia</taxon>
        <taxon>Noctuoidea</taxon>
        <taxon>Noctuidae</taxon>
        <taxon>Amphipyrinae</taxon>
        <taxon>Spodoptera</taxon>
    </lineage>
</organism>
<dbReference type="Proteomes" id="UP000814243">
    <property type="component" value="Unassembled WGS sequence"/>
</dbReference>
<name>A0A922SLG3_SPOEX</name>
<dbReference type="EMBL" id="JACEFF010000230">
    <property type="protein sequence ID" value="KAH9641509.1"/>
    <property type="molecule type" value="Genomic_DNA"/>
</dbReference>
<evidence type="ECO:0000259" key="3">
    <source>
        <dbReference type="Pfam" id="PF15928"/>
    </source>
</evidence>
<feature type="domain" description="DUF4746" evidence="3">
    <location>
        <begin position="290"/>
        <end position="409"/>
    </location>
</feature>
<feature type="region of interest" description="Disordered" evidence="2">
    <location>
        <begin position="156"/>
        <end position="204"/>
    </location>
</feature>
<evidence type="ECO:0000313" key="4">
    <source>
        <dbReference type="EMBL" id="KAH9641509.1"/>
    </source>
</evidence>
<feature type="region of interest" description="Disordered" evidence="2">
    <location>
        <begin position="419"/>
        <end position="456"/>
    </location>
</feature>
<evidence type="ECO:0000313" key="5">
    <source>
        <dbReference type="Proteomes" id="UP000814243"/>
    </source>
</evidence>
<accession>A0A922SLG3</accession>
<feature type="compositionally biased region" description="Acidic residues" evidence="2">
    <location>
        <begin position="442"/>
        <end position="456"/>
    </location>
</feature>
<protein>
    <recommendedName>
        <fullName evidence="3">DUF4746 domain-containing protein</fullName>
    </recommendedName>
</protein>
<feature type="compositionally biased region" description="Low complexity" evidence="2">
    <location>
        <begin position="421"/>
        <end position="436"/>
    </location>
</feature>
<dbReference type="InterPro" id="IPR031827">
    <property type="entry name" value="DUF4746"/>
</dbReference>
<dbReference type="AlphaFoldDB" id="A0A922SLG3"/>
<proteinExistence type="predicted"/>
<gene>
    <name evidence="4" type="ORF">HF086_017845</name>
</gene>
<reference evidence="4" key="1">
    <citation type="journal article" date="2021" name="G3 (Bethesda)">
        <title>Genome and transcriptome analysis of the beet armyworm Spodoptera exigua reveals targets for pest control. .</title>
        <authorList>
            <person name="Simon S."/>
            <person name="Breeschoten T."/>
            <person name="Jansen H.J."/>
            <person name="Dirks R.P."/>
            <person name="Schranz M.E."/>
            <person name="Ros V.I.D."/>
        </authorList>
    </citation>
    <scope>NUCLEOTIDE SEQUENCE</scope>
    <source>
        <strain evidence="4">TB_SE_WUR_2020</strain>
    </source>
</reference>